<keyword evidence="1" id="KW-1133">Transmembrane helix</keyword>
<evidence type="ECO:0000313" key="2">
    <source>
        <dbReference type="EMBL" id="KAF7418424.1"/>
    </source>
</evidence>
<feature type="transmembrane region" description="Helical" evidence="1">
    <location>
        <begin position="80"/>
        <end position="97"/>
    </location>
</feature>
<accession>A0A834NUW6</accession>
<dbReference type="Proteomes" id="UP000617340">
    <property type="component" value="Unassembled WGS sequence"/>
</dbReference>
<comment type="caution">
    <text evidence="2">The sequence shown here is derived from an EMBL/GenBank/DDBJ whole genome shotgun (WGS) entry which is preliminary data.</text>
</comment>
<keyword evidence="1" id="KW-0812">Transmembrane</keyword>
<organism evidence="2 3">
    <name type="scientific">Vespula germanica</name>
    <name type="common">German yellow jacket</name>
    <name type="synonym">Paravespula germanica</name>
    <dbReference type="NCBI Taxonomy" id="30212"/>
    <lineage>
        <taxon>Eukaryota</taxon>
        <taxon>Metazoa</taxon>
        <taxon>Ecdysozoa</taxon>
        <taxon>Arthropoda</taxon>
        <taxon>Hexapoda</taxon>
        <taxon>Insecta</taxon>
        <taxon>Pterygota</taxon>
        <taxon>Neoptera</taxon>
        <taxon>Endopterygota</taxon>
        <taxon>Hymenoptera</taxon>
        <taxon>Apocrita</taxon>
        <taxon>Aculeata</taxon>
        <taxon>Vespoidea</taxon>
        <taxon>Vespidae</taxon>
        <taxon>Vespinae</taxon>
        <taxon>Vespula</taxon>
    </lineage>
</organism>
<dbReference type="EMBL" id="JACSDZ010000001">
    <property type="protein sequence ID" value="KAF7418424.1"/>
    <property type="molecule type" value="Genomic_DNA"/>
</dbReference>
<gene>
    <name evidence="2" type="ORF">HZH68_001077</name>
</gene>
<reference evidence="2" key="1">
    <citation type="journal article" date="2020" name="G3 (Bethesda)">
        <title>High-Quality Assemblies for Three Invasive Social Wasps from the &lt;i&gt;Vespula&lt;/i&gt; Genus.</title>
        <authorList>
            <person name="Harrop T.W.R."/>
            <person name="Guhlin J."/>
            <person name="McLaughlin G.M."/>
            <person name="Permina E."/>
            <person name="Stockwell P."/>
            <person name="Gilligan J."/>
            <person name="Le Lec M.F."/>
            <person name="Gruber M.A.M."/>
            <person name="Quinn O."/>
            <person name="Lovegrove M."/>
            <person name="Duncan E.J."/>
            <person name="Remnant E.J."/>
            <person name="Van Eeckhoven J."/>
            <person name="Graham B."/>
            <person name="Knapp R.A."/>
            <person name="Langford K.W."/>
            <person name="Kronenberg Z."/>
            <person name="Press M.O."/>
            <person name="Eacker S.M."/>
            <person name="Wilson-Rankin E.E."/>
            <person name="Purcell J."/>
            <person name="Lester P.J."/>
            <person name="Dearden P.K."/>
        </authorList>
    </citation>
    <scope>NUCLEOTIDE SEQUENCE</scope>
    <source>
        <strain evidence="2">Linc-1</strain>
    </source>
</reference>
<evidence type="ECO:0000256" key="1">
    <source>
        <dbReference type="SAM" id="Phobius"/>
    </source>
</evidence>
<keyword evidence="1" id="KW-0472">Membrane</keyword>
<name>A0A834NUW6_VESGE</name>
<feature type="transmembrane region" description="Helical" evidence="1">
    <location>
        <begin position="103"/>
        <end position="125"/>
    </location>
</feature>
<proteinExistence type="predicted"/>
<dbReference type="AlphaFoldDB" id="A0A834NUW6"/>
<sequence length="126" mass="14332">MRIVSLYAHVSSPQNGSMLEIAQPAGEYEQPLTSRHAPCVMQHVNRINSLRASTFRQLCVTNQALSLLAILQNSKRMMSIIDIATIAIKLIIMIPHIRIHYHYTISILFAYRSIVKIHAFLLSYIT</sequence>
<evidence type="ECO:0000313" key="3">
    <source>
        <dbReference type="Proteomes" id="UP000617340"/>
    </source>
</evidence>
<keyword evidence="3" id="KW-1185">Reference proteome</keyword>
<protein>
    <submittedName>
        <fullName evidence="2">Uncharacterized protein</fullName>
    </submittedName>
</protein>